<gene>
    <name evidence="2" type="ORF">DEA37_0014427</name>
</gene>
<dbReference type="EMBL" id="QNGE01001366">
    <property type="protein sequence ID" value="KAA3677732.1"/>
    <property type="molecule type" value="Genomic_DNA"/>
</dbReference>
<organism evidence="2 3">
    <name type="scientific">Paragonimus westermani</name>
    <dbReference type="NCBI Taxonomy" id="34504"/>
    <lineage>
        <taxon>Eukaryota</taxon>
        <taxon>Metazoa</taxon>
        <taxon>Spiralia</taxon>
        <taxon>Lophotrochozoa</taxon>
        <taxon>Platyhelminthes</taxon>
        <taxon>Trematoda</taxon>
        <taxon>Digenea</taxon>
        <taxon>Plagiorchiida</taxon>
        <taxon>Troglotremata</taxon>
        <taxon>Troglotrematidae</taxon>
        <taxon>Paragonimus</taxon>
    </lineage>
</organism>
<keyword evidence="3" id="KW-1185">Reference proteome</keyword>
<feature type="compositionally biased region" description="Polar residues" evidence="1">
    <location>
        <begin position="249"/>
        <end position="264"/>
    </location>
</feature>
<name>A0A5J4NQC7_9TREM</name>
<evidence type="ECO:0000313" key="2">
    <source>
        <dbReference type="EMBL" id="KAA3677732.1"/>
    </source>
</evidence>
<comment type="caution">
    <text evidence="2">The sequence shown here is derived from an EMBL/GenBank/DDBJ whole genome shotgun (WGS) entry which is preliminary data.</text>
</comment>
<dbReference type="Proteomes" id="UP000324629">
    <property type="component" value="Unassembled WGS sequence"/>
</dbReference>
<accession>A0A5J4NQC7</accession>
<evidence type="ECO:0000313" key="3">
    <source>
        <dbReference type="Proteomes" id="UP000324629"/>
    </source>
</evidence>
<evidence type="ECO:0000256" key="1">
    <source>
        <dbReference type="SAM" id="MobiDB-lite"/>
    </source>
</evidence>
<dbReference type="AlphaFoldDB" id="A0A5J4NQC7"/>
<protein>
    <submittedName>
        <fullName evidence="2">Uncharacterized protein</fullName>
    </submittedName>
</protein>
<sequence length="402" mass="43480">MQLNTNAVHLNATNVQMFGAQPDAVSPESTQVYNTDQQSMNSSGSDVGMHSNTNHVVCGPPFALPVTSALAAIDIRGNRVETNMYAGTNALNYTSTVESCSGRGCDGGSGASEPGEAFHCGSPYSRSYYTTQQNAGLAKTVNYNLFRLGGPYGDEAYKNIPGEASSMYSNVPDYAIHMHHSVVGTPEYGQSTASVRSSLSNVSPKPANQTMLEYKSSRYHYPSKPGPPRSKQYDIPAGYSTAHVQNVSDYYNQPTLSRQPSQRSRYAPIPDEEDQVSRLSGRLETTGVDACGGSNDGESTGSLTEPLLEPPTNFRSPVKLSPNQSQPQAGKMNDRFHPDAFMSSCPVFDKPPDLIMNRSMKAAESSEMLELPPPPIAPLQVYSCQSKTNSTAFPRQIPYISR</sequence>
<feature type="region of interest" description="Disordered" evidence="1">
    <location>
        <begin position="249"/>
        <end position="331"/>
    </location>
</feature>
<proteinExistence type="predicted"/>
<reference evidence="2 3" key="1">
    <citation type="journal article" date="2019" name="Gigascience">
        <title>Whole-genome sequence of the oriental lung fluke Paragonimus westermani.</title>
        <authorList>
            <person name="Oey H."/>
            <person name="Zakrzewski M."/>
            <person name="Narain K."/>
            <person name="Devi K.R."/>
            <person name="Agatsuma T."/>
            <person name="Nawaratna S."/>
            <person name="Gobert G.N."/>
            <person name="Jones M.K."/>
            <person name="Ragan M.A."/>
            <person name="McManus D.P."/>
            <person name="Krause L."/>
        </authorList>
    </citation>
    <scope>NUCLEOTIDE SEQUENCE [LARGE SCALE GENOMIC DNA]</scope>
    <source>
        <strain evidence="2 3">IND2009</strain>
    </source>
</reference>